<keyword evidence="3" id="KW-0808">Transferase</keyword>
<dbReference type="PATRIC" id="fig|48936.3.peg.4514"/>
<sequence length="229" mass="24691">MATIEQSETTDPDKKSSEKFAFSPSVIIASQPQSVAAEALRTLRGVIMTQHVQAGRRALAICSPSAGTGCTFIAANLAVAMSQAGVNTLLIDANLRNPGMSEYIRGPKSNVGLVELLRDETLPLSEGVQLVQDNLSVLHAGNVDDDGIQNLGGQAFQNLIGTCLREYDLTVIDTPAANRFSDCRRIASVTRYALVVACRERSYVNDVKQLVNELQFENTAVIGTFLNDF</sequence>
<dbReference type="AlphaFoldDB" id="A0A0B8ZU00"/>
<keyword evidence="4" id="KW-1185">Reference proteome</keyword>
<keyword evidence="3" id="KW-0418">Kinase</keyword>
<keyword evidence="2" id="KW-0067">ATP-binding</keyword>
<evidence type="ECO:0000256" key="2">
    <source>
        <dbReference type="ARBA" id="ARBA00022840"/>
    </source>
</evidence>
<keyword evidence="3" id="KW-0829">Tyrosine-protein kinase</keyword>
<dbReference type="InterPro" id="IPR005702">
    <property type="entry name" value="Wzc-like_C"/>
</dbReference>
<reference evidence="3 4" key="1">
    <citation type="submission" date="2014-10" db="EMBL/GenBank/DDBJ databases">
        <title>Draft genome sequence of Novosphingobium subterraneum DSM 12447.</title>
        <authorList>
            <person name="Gan H.M."/>
            <person name="Gan H.Y."/>
            <person name="Savka M.A."/>
        </authorList>
    </citation>
    <scope>NUCLEOTIDE SEQUENCE [LARGE SCALE GENOMIC DNA]</scope>
    <source>
        <strain evidence="3 4">DSM 12447</strain>
    </source>
</reference>
<dbReference type="CDD" id="cd05387">
    <property type="entry name" value="BY-kinase"/>
    <property type="match status" value="1"/>
</dbReference>
<organism evidence="3 4">
    <name type="scientific">Novosphingobium subterraneum</name>
    <dbReference type="NCBI Taxonomy" id="48936"/>
    <lineage>
        <taxon>Bacteria</taxon>
        <taxon>Pseudomonadati</taxon>
        <taxon>Pseudomonadota</taxon>
        <taxon>Alphaproteobacteria</taxon>
        <taxon>Sphingomonadales</taxon>
        <taxon>Sphingomonadaceae</taxon>
        <taxon>Novosphingobium</taxon>
    </lineage>
</organism>
<dbReference type="InterPro" id="IPR027417">
    <property type="entry name" value="P-loop_NTPase"/>
</dbReference>
<dbReference type="Gene3D" id="3.40.50.300">
    <property type="entry name" value="P-loop containing nucleotide triphosphate hydrolases"/>
    <property type="match status" value="1"/>
</dbReference>
<dbReference type="Proteomes" id="UP000031338">
    <property type="component" value="Unassembled WGS sequence"/>
</dbReference>
<dbReference type="InterPro" id="IPR050445">
    <property type="entry name" value="Bact_polysacc_biosynth/exp"/>
</dbReference>
<gene>
    <name evidence="3" type="ORF">NJ75_04476</name>
</gene>
<dbReference type="EMBL" id="JRVC01000034">
    <property type="protein sequence ID" value="KHS41756.1"/>
    <property type="molecule type" value="Genomic_DNA"/>
</dbReference>
<evidence type="ECO:0000313" key="4">
    <source>
        <dbReference type="Proteomes" id="UP000031338"/>
    </source>
</evidence>
<dbReference type="SUPFAM" id="SSF52540">
    <property type="entry name" value="P-loop containing nucleoside triphosphate hydrolases"/>
    <property type="match status" value="1"/>
</dbReference>
<evidence type="ECO:0000313" key="3">
    <source>
        <dbReference type="EMBL" id="KHS41756.1"/>
    </source>
</evidence>
<protein>
    <submittedName>
        <fullName evidence="3">Protein-tyrosine kinase</fullName>
    </submittedName>
</protein>
<comment type="caution">
    <text evidence="3">The sequence shown here is derived from an EMBL/GenBank/DDBJ whole genome shotgun (WGS) entry which is preliminary data.</text>
</comment>
<keyword evidence="1" id="KW-0547">Nucleotide-binding</keyword>
<accession>A0A0B8ZU00</accession>
<dbReference type="GO" id="GO:0004713">
    <property type="term" value="F:protein tyrosine kinase activity"/>
    <property type="evidence" value="ECO:0007669"/>
    <property type="project" value="UniProtKB-KW"/>
</dbReference>
<name>A0A0B8ZU00_9SPHN</name>
<proteinExistence type="predicted"/>
<dbReference type="PANTHER" id="PTHR32309">
    <property type="entry name" value="TYROSINE-PROTEIN KINASE"/>
    <property type="match status" value="1"/>
</dbReference>
<dbReference type="RefSeq" id="WP_052242758.1">
    <property type="nucleotide sequence ID" value="NZ_JRVC01000034.1"/>
</dbReference>
<dbReference type="STRING" id="48936.NJ75_04476"/>
<dbReference type="PANTHER" id="PTHR32309:SF31">
    <property type="entry name" value="CAPSULAR EXOPOLYSACCHARIDE FAMILY"/>
    <property type="match status" value="1"/>
</dbReference>
<evidence type="ECO:0000256" key="1">
    <source>
        <dbReference type="ARBA" id="ARBA00022741"/>
    </source>
</evidence>